<comment type="caution">
    <text evidence="2">The sequence shown here is derived from an EMBL/GenBank/DDBJ whole genome shotgun (WGS) entry which is preliminary data.</text>
</comment>
<sequence length="336" mass="37410">MALLTTDTIRTVLEGDLKADLGECFEPHLTKVKCLAPTTSPGSPQCEDVIRKALIPQIQAIFDIPITYLEGDKVKIFDAIDRLAGYLVHPKKHGQASVKKIEELKDKYRKTMERHFEAKKNEGSITPVTEFSQVLENTVLEEEALPIATFTEEITQAVEVGEVIYPTLPRTHTFTIEDKEEVTVDSSDELQLIPQSTDTPSYSLANLSTPLPSKDPILPNPISNPSPSNNLLLSLILQILQRLYVGFYSQVYAKWGQEPVENTPGQIKSESFTELKIFFGLRVATRSIPIWLCIVLLGCYYQAWGILGYLALYVLVSVGWASLLRLNSSGSDVVVV</sequence>
<dbReference type="AlphaFoldDB" id="A0A9W9V563"/>
<keyword evidence="1" id="KW-0812">Transmembrane</keyword>
<keyword evidence="3" id="KW-1185">Reference proteome</keyword>
<dbReference type="OrthoDB" id="4363749at2759"/>
<reference evidence="2" key="2">
    <citation type="journal article" date="2023" name="IMA Fungus">
        <title>Comparative genomic study of the Penicillium genus elucidates a diverse pangenome and 15 lateral gene transfer events.</title>
        <authorList>
            <person name="Petersen C."/>
            <person name="Sorensen T."/>
            <person name="Nielsen M.R."/>
            <person name="Sondergaard T.E."/>
            <person name="Sorensen J.L."/>
            <person name="Fitzpatrick D.A."/>
            <person name="Frisvad J.C."/>
            <person name="Nielsen K.L."/>
        </authorList>
    </citation>
    <scope>NUCLEOTIDE SEQUENCE</scope>
    <source>
        <strain evidence="2">IBT 29864</strain>
    </source>
</reference>
<dbReference type="EMBL" id="JAPZBS010000007">
    <property type="protein sequence ID" value="KAJ5368109.1"/>
    <property type="molecule type" value="Genomic_DNA"/>
</dbReference>
<dbReference type="RefSeq" id="XP_056552851.1">
    <property type="nucleotide sequence ID" value="XM_056700788.1"/>
</dbReference>
<organism evidence="2 3">
    <name type="scientific">Penicillium cataractarum</name>
    <dbReference type="NCBI Taxonomy" id="2100454"/>
    <lineage>
        <taxon>Eukaryota</taxon>
        <taxon>Fungi</taxon>
        <taxon>Dikarya</taxon>
        <taxon>Ascomycota</taxon>
        <taxon>Pezizomycotina</taxon>
        <taxon>Eurotiomycetes</taxon>
        <taxon>Eurotiomycetidae</taxon>
        <taxon>Eurotiales</taxon>
        <taxon>Aspergillaceae</taxon>
        <taxon>Penicillium</taxon>
    </lineage>
</organism>
<gene>
    <name evidence="2" type="ORF">N7496_007869</name>
</gene>
<name>A0A9W9V563_9EURO</name>
<proteinExistence type="predicted"/>
<feature type="transmembrane region" description="Helical" evidence="1">
    <location>
        <begin position="288"/>
        <end position="316"/>
    </location>
</feature>
<keyword evidence="1" id="KW-0472">Membrane</keyword>
<keyword evidence="1" id="KW-1133">Transmembrane helix</keyword>
<reference evidence="2" key="1">
    <citation type="submission" date="2022-11" db="EMBL/GenBank/DDBJ databases">
        <authorList>
            <person name="Petersen C."/>
        </authorList>
    </citation>
    <scope>NUCLEOTIDE SEQUENCE</scope>
    <source>
        <strain evidence="2">IBT 29864</strain>
    </source>
</reference>
<accession>A0A9W9V563</accession>
<evidence type="ECO:0000313" key="2">
    <source>
        <dbReference type="EMBL" id="KAJ5368109.1"/>
    </source>
</evidence>
<protein>
    <submittedName>
        <fullName evidence="2">Uncharacterized protein</fullName>
    </submittedName>
</protein>
<dbReference type="GeneID" id="81439967"/>
<dbReference type="Proteomes" id="UP001147782">
    <property type="component" value="Unassembled WGS sequence"/>
</dbReference>
<evidence type="ECO:0000256" key="1">
    <source>
        <dbReference type="SAM" id="Phobius"/>
    </source>
</evidence>
<evidence type="ECO:0000313" key="3">
    <source>
        <dbReference type="Proteomes" id="UP001147782"/>
    </source>
</evidence>